<dbReference type="GO" id="GO:0006351">
    <property type="term" value="P:DNA-templated transcription"/>
    <property type="evidence" value="ECO:0007669"/>
    <property type="project" value="InterPro"/>
</dbReference>
<dbReference type="InterPro" id="IPR052761">
    <property type="entry name" value="Fungal_Detox/Toxin_TFs"/>
</dbReference>
<evidence type="ECO:0000256" key="1">
    <source>
        <dbReference type="ARBA" id="ARBA00023242"/>
    </source>
</evidence>
<feature type="domain" description="Xylanolytic transcriptional activator regulatory" evidence="2">
    <location>
        <begin position="84"/>
        <end position="297"/>
    </location>
</feature>
<dbReference type="Pfam" id="PF04082">
    <property type="entry name" value="Fungal_trans"/>
    <property type="match status" value="1"/>
</dbReference>
<dbReference type="OrthoDB" id="5121955at2759"/>
<dbReference type="RefSeq" id="XP_033666131.1">
    <property type="nucleotide sequence ID" value="XM_033817427.1"/>
</dbReference>
<gene>
    <name evidence="3" type="ORF">M409DRAFT_67490</name>
</gene>
<dbReference type="Proteomes" id="UP000799537">
    <property type="component" value="Unassembled WGS sequence"/>
</dbReference>
<dbReference type="GeneID" id="54570699"/>
<proteinExistence type="predicted"/>
<evidence type="ECO:0000259" key="2">
    <source>
        <dbReference type="Pfam" id="PF04082"/>
    </source>
</evidence>
<dbReference type="GO" id="GO:0003677">
    <property type="term" value="F:DNA binding"/>
    <property type="evidence" value="ECO:0007669"/>
    <property type="project" value="InterPro"/>
</dbReference>
<evidence type="ECO:0000313" key="4">
    <source>
        <dbReference type="Proteomes" id="UP000799537"/>
    </source>
</evidence>
<dbReference type="PANTHER" id="PTHR47425">
    <property type="entry name" value="FARB-RELATED"/>
    <property type="match status" value="1"/>
</dbReference>
<keyword evidence="1" id="KW-0539">Nucleus</keyword>
<dbReference type="AlphaFoldDB" id="A0A6A6CH22"/>
<dbReference type="GO" id="GO:0008270">
    <property type="term" value="F:zinc ion binding"/>
    <property type="evidence" value="ECO:0007669"/>
    <property type="project" value="InterPro"/>
</dbReference>
<evidence type="ECO:0000313" key="3">
    <source>
        <dbReference type="EMBL" id="KAF2165242.1"/>
    </source>
</evidence>
<dbReference type="PANTHER" id="PTHR47425:SF2">
    <property type="entry name" value="FARB-RELATED"/>
    <property type="match status" value="1"/>
</dbReference>
<organism evidence="3 4">
    <name type="scientific">Zasmidium cellare ATCC 36951</name>
    <dbReference type="NCBI Taxonomy" id="1080233"/>
    <lineage>
        <taxon>Eukaryota</taxon>
        <taxon>Fungi</taxon>
        <taxon>Dikarya</taxon>
        <taxon>Ascomycota</taxon>
        <taxon>Pezizomycotina</taxon>
        <taxon>Dothideomycetes</taxon>
        <taxon>Dothideomycetidae</taxon>
        <taxon>Mycosphaerellales</taxon>
        <taxon>Mycosphaerellaceae</taxon>
        <taxon>Zasmidium</taxon>
    </lineage>
</organism>
<keyword evidence="4" id="KW-1185">Reference proteome</keyword>
<accession>A0A6A6CH22</accession>
<name>A0A6A6CH22_ZASCE</name>
<protein>
    <recommendedName>
        <fullName evidence="2">Xylanolytic transcriptional activator regulatory domain-containing protein</fullName>
    </recommendedName>
</protein>
<sequence>MSLVFGATSAMADFSHLTDLDDIFTFTANNLLPIATHDGGPRPDTDISSSFQVAEIPPGDSAFLQSQGCFDIPSDAVLYEMVLLYFQWVHPNLPVVIEDQFWARWDGERFQLGDFSLLLLRAMLFASMAQVDSNTLPRLGFTGKREARSAFYRQAKLLFDFGAEKDPTALAQSCLLLRVNSSWLTHTIRFAKIARANSHQRFEQTDPNKARLLKRIWWGVIFRDRILSLGTRRSLQLDLESHSSEEDILTADENFSELGNSPVHHTEAQLRIVQLLSAMCRAMPCIAKATKILYNLEGIDDRVAFITEAKLAATIQSVQHALEALQMWHDETIPIFPFPVSLDGEDAPETLCLYVNMLFIYHSAATFALNVYLLLIYESFPASRSLFDIEDCREALEHANSDVSRRTQEMLQMRVIRYLPISATPLIAPPLILKAINLDIFTRALKSQQERFEGADYCKRGGSSLETPSIGQRNRVKLDWGNLIYKRPQLFLRLMLHLDHALCTGGPPVERDFPPGLRRPAA</sequence>
<dbReference type="EMBL" id="ML993601">
    <property type="protein sequence ID" value="KAF2165242.1"/>
    <property type="molecule type" value="Genomic_DNA"/>
</dbReference>
<dbReference type="CDD" id="cd12148">
    <property type="entry name" value="fungal_TF_MHR"/>
    <property type="match status" value="1"/>
</dbReference>
<reference evidence="3" key="1">
    <citation type="journal article" date="2020" name="Stud. Mycol.">
        <title>101 Dothideomycetes genomes: a test case for predicting lifestyles and emergence of pathogens.</title>
        <authorList>
            <person name="Haridas S."/>
            <person name="Albert R."/>
            <person name="Binder M."/>
            <person name="Bloem J."/>
            <person name="Labutti K."/>
            <person name="Salamov A."/>
            <person name="Andreopoulos B."/>
            <person name="Baker S."/>
            <person name="Barry K."/>
            <person name="Bills G."/>
            <person name="Bluhm B."/>
            <person name="Cannon C."/>
            <person name="Castanera R."/>
            <person name="Culley D."/>
            <person name="Daum C."/>
            <person name="Ezra D."/>
            <person name="Gonzalez J."/>
            <person name="Henrissat B."/>
            <person name="Kuo A."/>
            <person name="Liang C."/>
            <person name="Lipzen A."/>
            <person name="Lutzoni F."/>
            <person name="Magnuson J."/>
            <person name="Mondo S."/>
            <person name="Nolan M."/>
            <person name="Ohm R."/>
            <person name="Pangilinan J."/>
            <person name="Park H.-J."/>
            <person name="Ramirez L."/>
            <person name="Alfaro M."/>
            <person name="Sun H."/>
            <person name="Tritt A."/>
            <person name="Yoshinaga Y."/>
            <person name="Zwiers L.-H."/>
            <person name="Turgeon B."/>
            <person name="Goodwin S."/>
            <person name="Spatafora J."/>
            <person name="Crous P."/>
            <person name="Grigoriev I."/>
        </authorList>
    </citation>
    <scope>NUCLEOTIDE SEQUENCE</scope>
    <source>
        <strain evidence="3">ATCC 36951</strain>
    </source>
</reference>
<dbReference type="InterPro" id="IPR007219">
    <property type="entry name" value="XnlR_reg_dom"/>
</dbReference>